<dbReference type="Proteomes" id="UP000263993">
    <property type="component" value="Unassembled WGS sequence"/>
</dbReference>
<feature type="transmembrane region" description="Helical" evidence="1">
    <location>
        <begin position="110"/>
        <end position="131"/>
    </location>
</feature>
<feature type="transmembrane region" description="Helical" evidence="1">
    <location>
        <begin position="86"/>
        <end position="104"/>
    </location>
</feature>
<keyword evidence="1" id="KW-0472">Membrane</keyword>
<dbReference type="GO" id="GO:0016874">
    <property type="term" value="F:ligase activity"/>
    <property type="evidence" value="ECO:0007669"/>
    <property type="project" value="UniProtKB-KW"/>
</dbReference>
<dbReference type="RefSeq" id="WP_115518850.1">
    <property type="nucleotide sequence ID" value="NZ_QRGO01000003.1"/>
</dbReference>
<feature type="transmembrane region" description="Helical" evidence="1">
    <location>
        <begin position="341"/>
        <end position="364"/>
    </location>
</feature>
<dbReference type="InterPro" id="IPR051533">
    <property type="entry name" value="WaaL-like"/>
</dbReference>
<feature type="transmembrane region" description="Helical" evidence="1">
    <location>
        <begin position="38"/>
        <end position="56"/>
    </location>
</feature>
<dbReference type="PANTHER" id="PTHR37422:SF21">
    <property type="entry name" value="EXOQ-LIKE PROTEIN"/>
    <property type="match status" value="1"/>
</dbReference>
<comment type="caution">
    <text evidence="2">The sequence shown here is derived from an EMBL/GenBank/DDBJ whole genome shotgun (WGS) entry which is preliminary data.</text>
</comment>
<keyword evidence="2" id="KW-0436">Ligase</keyword>
<feature type="transmembrane region" description="Helical" evidence="1">
    <location>
        <begin position="62"/>
        <end position="79"/>
    </location>
</feature>
<proteinExistence type="predicted"/>
<feature type="transmembrane region" description="Helical" evidence="1">
    <location>
        <begin position="143"/>
        <end position="163"/>
    </location>
</feature>
<evidence type="ECO:0000313" key="3">
    <source>
        <dbReference type="Proteomes" id="UP000263993"/>
    </source>
</evidence>
<keyword evidence="3" id="KW-1185">Reference proteome</keyword>
<feature type="transmembrane region" description="Helical" evidence="1">
    <location>
        <begin position="376"/>
        <end position="394"/>
    </location>
</feature>
<evidence type="ECO:0000256" key="1">
    <source>
        <dbReference type="SAM" id="Phobius"/>
    </source>
</evidence>
<evidence type="ECO:0000313" key="2">
    <source>
        <dbReference type="EMBL" id="RDV01332.1"/>
    </source>
</evidence>
<dbReference type="PANTHER" id="PTHR37422">
    <property type="entry name" value="TEICHURONIC ACID BIOSYNTHESIS PROTEIN TUAE"/>
    <property type="match status" value="1"/>
</dbReference>
<name>A0A371B1C4_9BRAD</name>
<sequence length="451" mass="48548">MITVGDMAPRGFTPAVMPAWAPAAGAVRRAKAPFRERLLMTVLFAAVLSSCVAFIEPSPHDALMGALAIVALAAGVRFHRILLIPFTLLLVWNFFGLLTLFNVPDQKETVQYAATSVYLAIAALIFALIVADKTMPRMAALEIAYVMAAMISALCGIAGYFHLVPGAAMFTLYDRAMGMFKDPNVYGPFLILPLLFLLQHMIVKRINLLSLAVAGIIMFGLLLGFSRGSWFAFAVGLAVVIVLSFLTAPTPKVRMRIIGLSIAGLAALAVLLVLLLTMTSLGSMFSTRAQLIQSYDVGTGGRFVLQELAIGSVLEFPNGMGPFEFSRIFGLQQHNVYLQAFLVYGWGGGFAYVLLVLTTLWVGFANALKCRPWQGYAIAAIGTFFGVALEGFIIDTDHWRSFFLVLGLIWGLAAATRAAGKDLPAAATMVAPREAPPYSPRRSGRGVAQPG</sequence>
<keyword evidence="1" id="KW-1133">Transmembrane helix</keyword>
<dbReference type="EMBL" id="QRGO01000003">
    <property type="protein sequence ID" value="RDV01332.1"/>
    <property type="molecule type" value="Genomic_DNA"/>
</dbReference>
<feature type="transmembrane region" description="Helical" evidence="1">
    <location>
        <begin position="400"/>
        <end position="419"/>
    </location>
</feature>
<feature type="transmembrane region" description="Helical" evidence="1">
    <location>
        <begin position="257"/>
        <end position="278"/>
    </location>
</feature>
<feature type="transmembrane region" description="Helical" evidence="1">
    <location>
        <begin position="183"/>
        <end position="199"/>
    </location>
</feature>
<gene>
    <name evidence="2" type="ORF">DXH78_19090</name>
</gene>
<dbReference type="AlphaFoldDB" id="A0A371B1C4"/>
<feature type="transmembrane region" description="Helical" evidence="1">
    <location>
        <begin position="230"/>
        <end position="248"/>
    </location>
</feature>
<protein>
    <submittedName>
        <fullName evidence="2">O-antigen ligase domain-containing protein</fullName>
    </submittedName>
</protein>
<dbReference type="OrthoDB" id="9796592at2"/>
<accession>A0A371B1C4</accession>
<organism evidence="2 3">
    <name type="scientific">Undibacter mobilis</name>
    <dbReference type="NCBI Taxonomy" id="2292256"/>
    <lineage>
        <taxon>Bacteria</taxon>
        <taxon>Pseudomonadati</taxon>
        <taxon>Pseudomonadota</taxon>
        <taxon>Alphaproteobacteria</taxon>
        <taxon>Hyphomicrobiales</taxon>
        <taxon>Nitrobacteraceae</taxon>
        <taxon>Undibacter</taxon>
    </lineage>
</organism>
<keyword evidence="1" id="KW-0812">Transmembrane</keyword>
<feature type="transmembrane region" description="Helical" evidence="1">
    <location>
        <begin position="206"/>
        <end position="224"/>
    </location>
</feature>
<reference evidence="3" key="1">
    <citation type="submission" date="2018-08" db="EMBL/GenBank/DDBJ databases">
        <authorList>
            <person name="Kim S.-J."/>
            <person name="Jung G.-Y."/>
        </authorList>
    </citation>
    <scope>NUCLEOTIDE SEQUENCE [LARGE SCALE GENOMIC DNA]</scope>
    <source>
        <strain evidence="3">GY_H</strain>
    </source>
</reference>